<protein>
    <submittedName>
        <fullName evidence="2">Uncharacterized protein</fullName>
    </submittedName>
</protein>
<reference evidence="2" key="1">
    <citation type="submission" date="2016-06" db="EMBL/GenBank/DDBJ databases">
        <authorList>
            <person name="Cuomo C."/>
            <person name="Litvintseva A."/>
            <person name="Heitman J."/>
            <person name="Chen Y."/>
            <person name="Sun S."/>
            <person name="Springer D."/>
            <person name="Dromer F."/>
            <person name="Young S."/>
            <person name="Zeng Q."/>
            <person name="Chapman S."/>
            <person name="Gujja S."/>
            <person name="Saif S."/>
            <person name="Birren B."/>
        </authorList>
    </citation>
    <scope>NUCLEOTIDE SEQUENCE</scope>
    <source>
        <strain evidence="2">CBS 7841</strain>
    </source>
</reference>
<organism evidence="2 3">
    <name type="scientific">Cryptococcus depauperatus CBS 7841</name>
    <dbReference type="NCBI Taxonomy" id="1295531"/>
    <lineage>
        <taxon>Eukaryota</taxon>
        <taxon>Fungi</taxon>
        <taxon>Dikarya</taxon>
        <taxon>Basidiomycota</taxon>
        <taxon>Agaricomycotina</taxon>
        <taxon>Tremellomycetes</taxon>
        <taxon>Tremellales</taxon>
        <taxon>Cryptococcaceae</taxon>
        <taxon>Cryptococcus</taxon>
    </lineage>
</organism>
<gene>
    <name evidence="2" type="ORF">L203_101586</name>
</gene>
<dbReference type="KEGG" id="cdep:91085799"/>
<dbReference type="GO" id="GO:0000340">
    <property type="term" value="F:RNA 7-methylguanosine cap binding"/>
    <property type="evidence" value="ECO:0007669"/>
    <property type="project" value="TreeGrafter"/>
</dbReference>
<evidence type="ECO:0000313" key="3">
    <source>
        <dbReference type="Proteomes" id="UP000094043"/>
    </source>
</evidence>
<comment type="similarity">
    <text evidence="1">Belongs to the HIT family.</text>
</comment>
<dbReference type="InterPro" id="IPR036265">
    <property type="entry name" value="HIT-like_sf"/>
</dbReference>
<dbReference type="GeneID" id="91085799"/>
<sequence>MSEQMPQSAVLNLTPAIMAQFEPIQILSESTLSGSTFILGKLHEQSAIIHVQKTAVIGEKAKEIIKNLQEVETILENQPYYSAHAWARPDSSHPDFVLKLICPASSDHIKKYSVQERLTVCETAQIYQDIVRPYIESLPVSKIQWVYEILEGKKEADRVYHCTIGDEGFVILPDLKWDEVNENSLYFVAIVNDRGIRSLRDLTRQHIPLLQDIRKQAAKVAKDRFLVEEGKLRMFVHYQPTYYHFHVHIVHIKHDQLASQIVGQAHLLEDIISLLELSPENGSSLLARKSFTYTLGVEHSLYTRMLEAGAVLGHSTTILTSIQPIPVLTTLSSCPPLPVYDIEDEPPAKQIRLDVEEIKAITTNSP</sequence>
<name>A0A1E3IV69_9TREE</name>
<dbReference type="Proteomes" id="UP000094043">
    <property type="component" value="Chromosome 2"/>
</dbReference>
<dbReference type="SUPFAM" id="SSF54197">
    <property type="entry name" value="HIT-like"/>
    <property type="match status" value="1"/>
</dbReference>
<reference evidence="2" key="3">
    <citation type="submission" date="2024-01" db="EMBL/GenBank/DDBJ databases">
        <authorList>
            <person name="Coelho M.A."/>
            <person name="David-Palma M."/>
            <person name="Shea T."/>
            <person name="Sun S."/>
            <person name="Cuomo C.A."/>
            <person name="Heitman J."/>
        </authorList>
    </citation>
    <scope>NUCLEOTIDE SEQUENCE</scope>
    <source>
        <strain evidence="2">CBS 7841</strain>
    </source>
</reference>
<evidence type="ECO:0000313" key="2">
    <source>
        <dbReference type="EMBL" id="WVN86422.1"/>
    </source>
</evidence>
<dbReference type="VEuPathDB" id="FungiDB:L203_01047"/>
<reference evidence="2" key="2">
    <citation type="journal article" date="2022" name="Elife">
        <title>Obligate sexual reproduction of a homothallic fungus closely related to the Cryptococcus pathogenic species complex.</title>
        <authorList>
            <person name="Passer A.R."/>
            <person name="Clancey S.A."/>
            <person name="Shea T."/>
            <person name="David-Palma M."/>
            <person name="Averette A.F."/>
            <person name="Boekhout T."/>
            <person name="Porcel B.M."/>
            <person name="Nowrousian M."/>
            <person name="Cuomo C.A."/>
            <person name="Sun S."/>
            <person name="Heitman J."/>
            <person name="Coelho M.A."/>
        </authorList>
    </citation>
    <scope>NUCLEOTIDE SEQUENCE</scope>
    <source>
        <strain evidence="2">CBS 7841</strain>
    </source>
</reference>
<dbReference type="GO" id="GO:0016787">
    <property type="term" value="F:hydrolase activity"/>
    <property type="evidence" value="ECO:0007669"/>
    <property type="project" value="InterPro"/>
</dbReference>
<dbReference type="Pfam" id="PF11969">
    <property type="entry name" value="DcpS_C"/>
    <property type="match status" value="1"/>
</dbReference>
<accession>A0A1E3IV69</accession>
<dbReference type="AlphaFoldDB" id="A0A1E3IV69"/>
<dbReference type="Gene3D" id="3.30.200.40">
    <property type="entry name" value="Scavenger mRNA decapping enzyme, N-terminal domain"/>
    <property type="match status" value="1"/>
</dbReference>
<dbReference type="Gene3D" id="3.30.428.10">
    <property type="entry name" value="HIT-like"/>
    <property type="match status" value="1"/>
</dbReference>
<dbReference type="GO" id="GO:0000290">
    <property type="term" value="P:deadenylation-dependent decapping of nuclear-transcribed mRNA"/>
    <property type="evidence" value="ECO:0007669"/>
    <property type="project" value="InterPro"/>
</dbReference>
<dbReference type="InterPro" id="IPR011145">
    <property type="entry name" value="Scavenger_mRNA_decap_enz_N"/>
</dbReference>
<proteinExistence type="inferred from homology"/>
<keyword evidence="3" id="KW-1185">Reference proteome</keyword>
<dbReference type="PANTHER" id="PTHR12978">
    <property type="entry name" value="HISTIDINE TRIAD HIT PROTEIN MEMBER"/>
    <property type="match status" value="1"/>
</dbReference>
<dbReference type="RefSeq" id="XP_066067122.1">
    <property type="nucleotide sequence ID" value="XM_066211025.1"/>
</dbReference>
<dbReference type="OrthoDB" id="10264956at2759"/>
<dbReference type="PIRSF" id="PIRSF028973">
    <property type="entry name" value="Scavenger_mRNA_decap_enz"/>
    <property type="match status" value="1"/>
</dbReference>
<evidence type="ECO:0000256" key="1">
    <source>
        <dbReference type="ARBA" id="ARBA00010208"/>
    </source>
</evidence>
<dbReference type="GO" id="GO:0005634">
    <property type="term" value="C:nucleus"/>
    <property type="evidence" value="ECO:0007669"/>
    <property type="project" value="TreeGrafter"/>
</dbReference>
<dbReference type="InterPro" id="IPR008594">
    <property type="entry name" value="DcpS/DCS2"/>
</dbReference>
<dbReference type="Pfam" id="PF05652">
    <property type="entry name" value="DcpS"/>
    <property type="match status" value="1"/>
</dbReference>
<dbReference type="SUPFAM" id="SSF102860">
    <property type="entry name" value="mRNA decapping enzyme DcpS N-terminal domain"/>
    <property type="match status" value="1"/>
</dbReference>
<dbReference type="GO" id="GO:0000932">
    <property type="term" value="C:P-body"/>
    <property type="evidence" value="ECO:0007669"/>
    <property type="project" value="TreeGrafter"/>
</dbReference>
<dbReference type="PANTHER" id="PTHR12978:SF0">
    <property type="entry name" value="M7GPPPX DIPHOSPHATASE"/>
    <property type="match status" value="1"/>
</dbReference>
<dbReference type="EMBL" id="CP143785">
    <property type="protein sequence ID" value="WVN86422.1"/>
    <property type="molecule type" value="Genomic_DNA"/>
</dbReference>